<feature type="non-terminal residue" evidence="2">
    <location>
        <position position="1"/>
    </location>
</feature>
<proteinExistence type="predicted"/>
<feature type="region of interest" description="Disordered" evidence="1">
    <location>
        <begin position="297"/>
        <end position="330"/>
    </location>
</feature>
<feature type="compositionally biased region" description="Acidic residues" evidence="1">
    <location>
        <begin position="183"/>
        <end position="193"/>
    </location>
</feature>
<feature type="compositionally biased region" description="Low complexity" evidence="1">
    <location>
        <begin position="299"/>
        <end position="309"/>
    </location>
</feature>
<evidence type="ECO:0000256" key="1">
    <source>
        <dbReference type="SAM" id="MobiDB-lite"/>
    </source>
</evidence>
<dbReference type="EMBL" id="CAIJEN010000014">
    <property type="protein sequence ID" value="CAD0093640.1"/>
    <property type="molecule type" value="Genomic_DNA"/>
</dbReference>
<protein>
    <submittedName>
        <fullName evidence="2">Uncharacterized protein</fullName>
    </submittedName>
</protein>
<comment type="caution">
    <text evidence="2">The sequence shown here is derived from an EMBL/GenBank/DDBJ whole genome shotgun (WGS) entry which is preliminary data.</text>
</comment>
<evidence type="ECO:0000313" key="2">
    <source>
        <dbReference type="EMBL" id="CAD0093640.1"/>
    </source>
</evidence>
<feature type="non-terminal residue" evidence="2">
    <location>
        <position position="355"/>
    </location>
</feature>
<evidence type="ECO:0000313" key="3">
    <source>
        <dbReference type="Proteomes" id="UP000716446"/>
    </source>
</evidence>
<sequence>IEDFRNGSAVLEFVNEYEYKGVLFVEIATEIKTGSSAKRQKVEFSAVVLGQSREEAGKTVLLKRPGTLFQIVVGLELKQGGDIGVGHVHWCSGLQLKWVPNITTSTKAASGLFAEKKLQDARVELVKDLYNLIREEDWSDISWDEVETRIDDVQRQLDVENSPKRRQQQVHKKTNKTKKANEEAEQEESPEVDDWLDNSRHIVRNCKFDIDKSDKLNDKQKARVKIMMTDYVSKEPVDFKKHNHELATLLGKAFATSFDIEILHDFTKARDVNLDLFGLQTFARFAGWWETADVRSRSRSPGRWPSRLHSLSRNRLSGRPHSLSASVHSAPGKVPSGKHFMWEVTNFVTSFFQGD</sequence>
<organism evidence="2 3">
    <name type="scientific">Aureobasidium vineae</name>
    <dbReference type="NCBI Taxonomy" id="2773715"/>
    <lineage>
        <taxon>Eukaryota</taxon>
        <taxon>Fungi</taxon>
        <taxon>Dikarya</taxon>
        <taxon>Ascomycota</taxon>
        <taxon>Pezizomycotina</taxon>
        <taxon>Dothideomycetes</taxon>
        <taxon>Dothideomycetidae</taxon>
        <taxon>Dothideales</taxon>
        <taxon>Saccotheciaceae</taxon>
        <taxon>Aureobasidium</taxon>
    </lineage>
</organism>
<feature type="region of interest" description="Disordered" evidence="1">
    <location>
        <begin position="157"/>
        <end position="193"/>
    </location>
</feature>
<gene>
    <name evidence="2" type="ORF">AWRI4619_LOCUS7902</name>
</gene>
<dbReference type="Proteomes" id="UP000716446">
    <property type="component" value="Unassembled WGS sequence"/>
</dbReference>
<reference evidence="2" key="1">
    <citation type="submission" date="2020-06" db="EMBL/GenBank/DDBJ databases">
        <authorList>
            <person name="Onetto C."/>
        </authorList>
    </citation>
    <scope>NUCLEOTIDE SEQUENCE</scope>
</reference>
<name>A0A9N8JS53_9PEZI</name>
<keyword evidence="3" id="KW-1185">Reference proteome</keyword>
<dbReference type="AlphaFoldDB" id="A0A9N8JS53"/>
<accession>A0A9N8JS53</accession>
<feature type="compositionally biased region" description="Basic residues" evidence="1">
    <location>
        <begin position="164"/>
        <end position="178"/>
    </location>
</feature>